<dbReference type="EMBL" id="FM252032">
    <property type="protein sequence ID" value="CAZ55872.1"/>
    <property type="molecule type" value="Genomic_DNA"/>
</dbReference>
<dbReference type="Proteomes" id="UP000009077">
    <property type="component" value="Chromosome"/>
</dbReference>
<dbReference type="RefSeq" id="WP_011922411.1">
    <property type="nucleotide sequence ID" value="NC_012926.1"/>
</dbReference>
<gene>
    <name evidence="2" type="ordered locus">SSUBM407_1014</name>
</gene>
<sequence length="248" mass="27489">MNGVYIEWLKSRRTKSISIVIILMLVATLWNIATFISAFSSHPELRMAGTLFSNQNVNLLMFPIAVCVFASRIVGNEHEGQTFKLQIANGQSLTAIFRDKFFFMLVSFVIMSAIEIMIIYLFGTQAGISISLQIIGIQFIGQILAIFSLICLYLTLAMILEKQGILLALGLLGGFLGIILNPKSYGFTSLLNPITGSGSLAPYKYQFLGDGTITYNLDSQLLEKIVCYAIYCLILYLLAVLILRKKGN</sequence>
<keyword evidence="1" id="KW-1133">Transmembrane helix</keyword>
<feature type="transmembrane region" description="Helical" evidence="1">
    <location>
        <begin position="134"/>
        <end position="157"/>
    </location>
</feature>
<dbReference type="GeneID" id="8153410"/>
<name>A0A0H3N487_STRS4</name>
<keyword evidence="3" id="KW-1185">Reference proteome</keyword>
<dbReference type="PATRIC" id="fig|568814.3.peg.1046"/>
<feature type="transmembrane region" description="Helical" evidence="1">
    <location>
        <begin position="59"/>
        <end position="75"/>
    </location>
</feature>
<proteinExistence type="predicted"/>
<feature type="transmembrane region" description="Helical" evidence="1">
    <location>
        <begin position="17"/>
        <end position="39"/>
    </location>
</feature>
<organism evidence="2 3">
    <name type="scientific">Streptococcus suis (strain BM407)</name>
    <dbReference type="NCBI Taxonomy" id="568814"/>
    <lineage>
        <taxon>Bacteria</taxon>
        <taxon>Bacillati</taxon>
        <taxon>Bacillota</taxon>
        <taxon>Bacilli</taxon>
        <taxon>Lactobacillales</taxon>
        <taxon>Streptococcaceae</taxon>
        <taxon>Streptococcus</taxon>
    </lineage>
</organism>
<dbReference type="HOGENOM" id="CLU_096495_0_0_9"/>
<dbReference type="AlphaFoldDB" id="A0A0H3N487"/>
<evidence type="ECO:0000256" key="1">
    <source>
        <dbReference type="SAM" id="Phobius"/>
    </source>
</evidence>
<keyword evidence="1" id="KW-0812">Transmembrane</keyword>
<reference evidence="2 3" key="1">
    <citation type="journal article" date="2009" name="PLoS ONE">
        <title>Rapid evolution of virulence and drug resistance in the emerging zoonotic pathogen Streptococcus suis.</title>
        <authorList>
            <person name="Holden M.T.G."/>
            <person name="Hauser H."/>
            <person name="Sanders M."/>
            <person name="Ngo T.H."/>
            <person name="Cherevach I."/>
            <person name="Cronin A."/>
            <person name="Goodhead I."/>
            <person name="Mungall K."/>
            <person name="Quail M.A."/>
            <person name="Price C."/>
            <person name="Rabbinowitsch E."/>
            <person name="Sharp S."/>
            <person name="Croucher N.J."/>
            <person name="Chieu T.B."/>
            <person name="Mai N.T.H."/>
            <person name="Diep T.S."/>
            <person name="Chinh N.T."/>
            <person name="Kehoe M."/>
            <person name="Leigh J.A."/>
            <person name="Ward P.N."/>
            <person name="Dowson C.G."/>
            <person name="Whatmore A.M."/>
            <person name="Chanter N."/>
            <person name="Iversen P."/>
            <person name="Gottschalk M."/>
            <person name="Slater J.D."/>
            <person name="Smith H.E."/>
            <person name="Spratt B.G."/>
            <person name="Xu J."/>
            <person name="Ye C."/>
            <person name="Bentley S."/>
            <person name="Barrell B.G."/>
            <person name="Schultsz C."/>
            <person name="Maskell D.J."/>
            <person name="Parkhill J."/>
        </authorList>
    </citation>
    <scope>NUCLEOTIDE SEQUENCE [LARGE SCALE GENOMIC DNA]</scope>
    <source>
        <strain evidence="2 3">BM407</strain>
    </source>
</reference>
<feature type="transmembrane region" description="Helical" evidence="1">
    <location>
        <begin position="101"/>
        <end position="122"/>
    </location>
</feature>
<accession>A0A0H3N487</accession>
<feature type="transmembrane region" description="Helical" evidence="1">
    <location>
        <begin position="225"/>
        <end position="243"/>
    </location>
</feature>
<feature type="transmembrane region" description="Helical" evidence="1">
    <location>
        <begin position="164"/>
        <end position="181"/>
    </location>
</feature>
<protein>
    <submittedName>
        <fullName evidence="2">Lantibiotic immunity protein</fullName>
    </submittedName>
</protein>
<dbReference type="Pfam" id="PF12730">
    <property type="entry name" value="ABC2_membrane_4"/>
    <property type="match status" value="1"/>
</dbReference>
<keyword evidence="1" id="KW-0472">Membrane</keyword>
<evidence type="ECO:0000313" key="2">
    <source>
        <dbReference type="EMBL" id="CAZ55872.1"/>
    </source>
</evidence>
<dbReference type="KEGG" id="ssb:SSUBM407_1014"/>
<evidence type="ECO:0000313" key="3">
    <source>
        <dbReference type="Proteomes" id="UP000009077"/>
    </source>
</evidence>